<evidence type="ECO:0000313" key="3">
    <source>
        <dbReference type="Proteomes" id="UP000244336"/>
    </source>
</evidence>
<sequence length="315" mass="34416">MERSKHGDGSLYEPRVDLFRWLFSLLDTGETSMQPMRLTLPTAECVPTSTASCGRHVGGPMLQIFSVKLAKLPRPAAAAGPVKLFGFMAVRDLMDPLRNYVFNRSRDDPLVIPDLRSDPFVHLPGPKRGVNMQARVMFEYDVRIKGGAEEYRDLPLVEGVAVFSERTCIDEPAAWRIRGDRGGAVDISWARLTRAVEATVDVRIQELAPQQHGNGGGGGGGVDLSVSGFVPDITEGEAFKLFRGVVEKPCALDRISVAVSLDSDLILQFSVPDGDGSFHDVGKFAFRSTAHGSVSDCRRFGFGTVEVKVTWSALY</sequence>
<evidence type="ECO:0000259" key="1">
    <source>
        <dbReference type="Pfam" id="PF20241"/>
    </source>
</evidence>
<dbReference type="Proteomes" id="UP000244336">
    <property type="component" value="Chromosome 3"/>
</dbReference>
<dbReference type="InterPro" id="IPR046533">
    <property type="entry name" value="DUF6598"/>
</dbReference>
<organism evidence="2 3">
    <name type="scientific">Panicum hallii var. hallii</name>
    <dbReference type="NCBI Taxonomy" id="1504633"/>
    <lineage>
        <taxon>Eukaryota</taxon>
        <taxon>Viridiplantae</taxon>
        <taxon>Streptophyta</taxon>
        <taxon>Embryophyta</taxon>
        <taxon>Tracheophyta</taxon>
        <taxon>Spermatophyta</taxon>
        <taxon>Magnoliopsida</taxon>
        <taxon>Liliopsida</taxon>
        <taxon>Poales</taxon>
        <taxon>Poaceae</taxon>
        <taxon>PACMAD clade</taxon>
        <taxon>Panicoideae</taxon>
        <taxon>Panicodae</taxon>
        <taxon>Paniceae</taxon>
        <taxon>Panicinae</taxon>
        <taxon>Panicum</taxon>
        <taxon>Panicum sect. Panicum</taxon>
    </lineage>
</organism>
<gene>
    <name evidence="2" type="ORF">GQ55_3G465900</name>
</gene>
<proteinExistence type="predicted"/>
<name>A0A2T7EJ26_9POAL</name>
<dbReference type="EMBL" id="CM009751">
    <property type="protein sequence ID" value="PUZ67836.1"/>
    <property type="molecule type" value="Genomic_DNA"/>
</dbReference>
<dbReference type="AlphaFoldDB" id="A0A2T7EJ26"/>
<reference evidence="2 3" key="1">
    <citation type="submission" date="2018-04" db="EMBL/GenBank/DDBJ databases">
        <title>WGS assembly of Panicum hallii var. hallii HAL2.</title>
        <authorList>
            <person name="Lovell J."/>
            <person name="Jenkins J."/>
            <person name="Lowry D."/>
            <person name="Mamidi S."/>
            <person name="Sreedasyam A."/>
            <person name="Weng X."/>
            <person name="Barry K."/>
            <person name="Bonette J."/>
            <person name="Campitelli B."/>
            <person name="Daum C."/>
            <person name="Gordon S."/>
            <person name="Gould B."/>
            <person name="Lipzen A."/>
            <person name="MacQueen A."/>
            <person name="Palacio-Mejia J."/>
            <person name="Plott C."/>
            <person name="Shakirov E."/>
            <person name="Shu S."/>
            <person name="Yoshinaga Y."/>
            <person name="Zane M."/>
            <person name="Rokhsar D."/>
            <person name="Grimwood J."/>
            <person name="Schmutz J."/>
            <person name="Juenger T."/>
        </authorList>
    </citation>
    <scope>NUCLEOTIDE SEQUENCE [LARGE SCALE GENOMIC DNA]</scope>
    <source>
        <strain evidence="3">cv. HAL2</strain>
    </source>
</reference>
<evidence type="ECO:0000313" key="2">
    <source>
        <dbReference type="EMBL" id="PUZ67836.1"/>
    </source>
</evidence>
<protein>
    <recommendedName>
        <fullName evidence="1">DUF6598 domain-containing protein</fullName>
    </recommendedName>
</protein>
<feature type="domain" description="DUF6598" evidence="1">
    <location>
        <begin position="61"/>
        <end position="309"/>
    </location>
</feature>
<dbReference type="PANTHER" id="PTHR33065">
    <property type="entry name" value="OS07G0486400 PROTEIN"/>
    <property type="match status" value="1"/>
</dbReference>
<dbReference type="OrthoDB" id="656030at2759"/>
<dbReference type="Pfam" id="PF20241">
    <property type="entry name" value="DUF6598"/>
    <property type="match status" value="1"/>
</dbReference>
<accession>A0A2T7EJ26</accession>
<dbReference type="PANTHER" id="PTHR33065:SF138">
    <property type="entry name" value="OS09G0442000 PROTEIN"/>
    <property type="match status" value="1"/>
</dbReference>
<dbReference type="Gramene" id="PUZ67836">
    <property type="protein sequence ID" value="PUZ67836"/>
    <property type="gene ID" value="GQ55_3G465900"/>
</dbReference>
<keyword evidence="3" id="KW-1185">Reference proteome</keyword>